<proteinExistence type="predicted"/>
<gene>
    <name evidence="1" type="ORF">AIN02nite_29170</name>
</gene>
<evidence type="ECO:0008006" key="3">
    <source>
        <dbReference type="Google" id="ProtNLM"/>
    </source>
</evidence>
<dbReference type="Proteomes" id="UP000321104">
    <property type="component" value="Unassembled WGS sequence"/>
</dbReference>
<protein>
    <recommendedName>
        <fullName evidence="3">Aminotransferase</fullName>
    </recommendedName>
</protein>
<dbReference type="EMBL" id="BJXQ01000037">
    <property type="protein sequence ID" value="GEN04892.1"/>
    <property type="molecule type" value="Genomic_DNA"/>
</dbReference>
<evidence type="ECO:0000313" key="2">
    <source>
        <dbReference type="Proteomes" id="UP000321104"/>
    </source>
</evidence>
<dbReference type="InterPro" id="IPR015424">
    <property type="entry name" value="PyrdxlP-dep_Trfase"/>
</dbReference>
<dbReference type="Gene3D" id="3.90.1150.10">
    <property type="entry name" value="Aspartate Aminotransferase, domain 1"/>
    <property type="match status" value="1"/>
</dbReference>
<name>A0A6N3T6T4_9PROT</name>
<dbReference type="InterPro" id="IPR015422">
    <property type="entry name" value="PyrdxlP-dep_Trfase_small"/>
</dbReference>
<organism evidence="1 2">
    <name type="scientific">Acetobacter indonesiensis</name>
    <dbReference type="NCBI Taxonomy" id="104101"/>
    <lineage>
        <taxon>Bacteria</taxon>
        <taxon>Pseudomonadati</taxon>
        <taxon>Pseudomonadota</taxon>
        <taxon>Alphaproteobacteria</taxon>
        <taxon>Acetobacterales</taxon>
        <taxon>Acetobacteraceae</taxon>
        <taxon>Acetobacter</taxon>
    </lineage>
</organism>
<reference evidence="1 2" key="1">
    <citation type="submission" date="2019-07" db="EMBL/GenBank/DDBJ databases">
        <title>Whole genome shotgun sequence of Acetobacter indonesiensis NBRC 16471.</title>
        <authorList>
            <person name="Hosoyama A."/>
            <person name="Uohara A."/>
            <person name="Ohji S."/>
            <person name="Ichikawa N."/>
        </authorList>
    </citation>
    <scope>NUCLEOTIDE SEQUENCE [LARGE SCALE GENOMIC DNA]</scope>
    <source>
        <strain evidence="1 2">NBRC 16471</strain>
    </source>
</reference>
<evidence type="ECO:0000313" key="1">
    <source>
        <dbReference type="EMBL" id="GEN04892.1"/>
    </source>
</evidence>
<sequence>MFANAMRAAARAVGEDVVDLGMGNPDLPPPEHVIEKLVEVAGRPDGHGYS</sequence>
<dbReference type="SUPFAM" id="SSF53383">
    <property type="entry name" value="PLP-dependent transferases"/>
    <property type="match status" value="1"/>
</dbReference>
<dbReference type="AlphaFoldDB" id="A0A6N3T6T4"/>
<comment type="caution">
    <text evidence="1">The sequence shown here is derived from an EMBL/GenBank/DDBJ whole genome shotgun (WGS) entry which is preliminary data.</text>
</comment>
<accession>A0A6N3T6T4</accession>